<sequence>MDEWRQGSGARMILQDEDITTKIENDWKRLNTVAHYQVPDGSVVALVSKQVTAYNAGNNSTVSRTSASKYENMIRYTGSPDSLRSRTPMITPDLESGVKLWHLVKNHEHGDQKEGDRGSKMVSEIYLTRLLATKGTLQKFVDDLFETIFSTAHRGSALPLAIKYMFDFLDEQADKHGIHDPHVRHTWKSNWVHPTTPSPLTSCFFPPHSLPLRFWVNMIKNPQFVFDIHKNSITDACLSVVAQTFMDSCSTSEHRLGKDSPSNKLLYAKDIPSYKNWVERREVEKSCCWPTRDCTMMRHTLNAIDDMHCNIRKLKMPSRFCPPIWPRLVHMKESSSLSYDVGPPGAGIPPKFGKA</sequence>
<proteinExistence type="predicted"/>
<dbReference type="EMBL" id="JBBHLL010000126">
    <property type="protein sequence ID" value="KAK7814076.1"/>
    <property type="molecule type" value="Genomic_DNA"/>
</dbReference>
<dbReference type="GO" id="GO:0005886">
    <property type="term" value="C:plasma membrane"/>
    <property type="evidence" value="ECO:0007669"/>
    <property type="project" value="TreeGrafter"/>
</dbReference>
<dbReference type="GO" id="GO:0002116">
    <property type="term" value="C:semaphorin receptor complex"/>
    <property type="evidence" value="ECO:0007669"/>
    <property type="project" value="TreeGrafter"/>
</dbReference>
<dbReference type="InterPro" id="IPR013548">
    <property type="entry name" value="Plexin_cytoplasmic_RasGAP_dom"/>
</dbReference>
<feature type="domain" description="Plexin cytoplasmic RasGAP" evidence="1">
    <location>
        <begin position="209"/>
        <end position="280"/>
    </location>
</feature>
<protein>
    <recommendedName>
        <fullName evidence="1">Plexin cytoplasmic RasGAP domain-containing protein</fullName>
    </recommendedName>
</protein>
<organism evidence="2 3">
    <name type="scientific">Myodes glareolus</name>
    <name type="common">Bank vole</name>
    <name type="synonym">Clethrionomys glareolus</name>
    <dbReference type="NCBI Taxonomy" id="447135"/>
    <lineage>
        <taxon>Eukaryota</taxon>
        <taxon>Metazoa</taxon>
        <taxon>Chordata</taxon>
        <taxon>Craniata</taxon>
        <taxon>Vertebrata</taxon>
        <taxon>Euteleostomi</taxon>
        <taxon>Mammalia</taxon>
        <taxon>Eutheria</taxon>
        <taxon>Euarchontoglires</taxon>
        <taxon>Glires</taxon>
        <taxon>Rodentia</taxon>
        <taxon>Myomorpha</taxon>
        <taxon>Muroidea</taxon>
        <taxon>Cricetidae</taxon>
        <taxon>Arvicolinae</taxon>
        <taxon>Myodes</taxon>
    </lineage>
</organism>
<dbReference type="Gene3D" id="1.10.506.10">
    <property type="entry name" value="GTPase Activation - p120gap, domain 1"/>
    <property type="match status" value="1"/>
</dbReference>
<dbReference type="Gene3D" id="3.10.20.90">
    <property type="entry name" value="Phosphatidylinositol 3-kinase Catalytic Subunit, Chain A, domain 1"/>
    <property type="match status" value="1"/>
</dbReference>
<dbReference type="GO" id="GO:0030334">
    <property type="term" value="P:regulation of cell migration"/>
    <property type="evidence" value="ECO:0007669"/>
    <property type="project" value="TreeGrafter"/>
</dbReference>
<feature type="domain" description="Plexin cytoplasmic RasGAP" evidence="1">
    <location>
        <begin position="36"/>
        <end position="191"/>
    </location>
</feature>
<dbReference type="AlphaFoldDB" id="A0AAW0IIS2"/>
<reference evidence="2 3" key="1">
    <citation type="journal article" date="2023" name="bioRxiv">
        <title>Conserved and derived expression patterns and positive selection on dental genes reveal complex evolutionary context of ever-growing rodent molars.</title>
        <authorList>
            <person name="Calamari Z.T."/>
            <person name="Song A."/>
            <person name="Cohen E."/>
            <person name="Akter M."/>
            <person name="Roy R.D."/>
            <person name="Hallikas O."/>
            <person name="Christensen M.M."/>
            <person name="Li P."/>
            <person name="Marangoni P."/>
            <person name="Jernvall J."/>
            <person name="Klein O.D."/>
        </authorList>
    </citation>
    <scope>NUCLEOTIDE SEQUENCE [LARGE SCALE GENOMIC DNA]</scope>
    <source>
        <strain evidence="2">V071</strain>
    </source>
</reference>
<comment type="caution">
    <text evidence="2">The sequence shown here is derived from an EMBL/GenBank/DDBJ whole genome shotgun (WGS) entry which is preliminary data.</text>
</comment>
<dbReference type="PANTHER" id="PTHR22625">
    <property type="entry name" value="PLEXIN"/>
    <property type="match status" value="1"/>
</dbReference>
<dbReference type="Proteomes" id="UP001488838">
    <property type="component" value="Unassembled WGS sequence"/>
</dbReference>
<keyword evidence="3" id="KW-1185">Reference proteome</keyword>
<name>A0AAW0IIS2_MYOGA</name>
<dbReference type="SUPFAM" id="SSF48350">
    <property type="entry name" value="GTPase activation domain, GAP"/>
    <property type="match status" value="1"/>
</dbReference>
<dbReference type="InterPro" id="IPR031148">
    <property type="entry name" value="Plexin"/>
</dbReference>
<gene>
    <name evidence="2" type="ORF">U0070_020935</name>
</gene>
<evidence type="ECO:0000313" key="2">
    <source>
        <dbReference type="EMBL" id="KAK7814076.1"/>
    </source>
</evidence>
<accession>A0AAW0IIS2</accession>
<dbReference type="InterPro" id="IPR008936">
    <property type="entry name" value="Rho_GTPase_activation_prot"/>
</dbReference>
<evidence type="ECO:0000313" key="3">
    <source>
        <dbReference type="Proteomes" id="UP001488838"/>
    </source>
</evidence>
<dbReference type="Pfam" id="PF08337">
    <property type="entry name" value="Plexin_cytopl"/>
    <property type="match status" value="2"/>
</dbReference>
<evidence type="ECO:0000259" key="1">
    <source>
        <dbReference type="Pfam" id="PF08337"/>
    </source>
</evidence>
<dbReference type="GO" id="GO:0017154">
    <property type="term" value="F:semaphorin receptor activity"/>
    <property type="evidence" value="ECO:0007669"/>
    <property type="project" value="InterPro"/>
</dbReference>
<dbReference type="PANTHER" id="PTHR22625:SF34">
    <property type="entry name" value="PLEXIN-A4"/>
    <property type="match status" value="1"/>
</dbReference>